<dbReference type="Proteomes" id="UP000003009">
    <property type="component" value="Unassembled WGS sequence"/>
</dbReference>
<name>C4GLA8_9NEIS</name>
<evidence type="ECO:0000313" key="2">
    <source>
        <dbReference type="Proteomes" id="UP000003009"/>
    </source>
</evidence>
<dbReference type="AlphaFoldDB" id="C4GLA8"/>
<organism evidence="1 2">
    <name type="scientific">Kingella oralis ATCC 51147</name>
    <dbReference type="NCBI Taxonomy" id="629741"/>
    <lineage>
        <taxon>Bacteria</taxon>
        <taxon>Pseudomonadati</taxon>
        <taxon>Pseudomonadota</taxon>
        <taxon>Betaproteobacteria</taxon>
        <taxon>Neisseriales</taxon>
        <taxon>Neisseriaceae</taxon>
        <taxon>Kingella</taxon>
    </lineage>
</organism>
<comment type="caution">
    <text evidence="1">The sequence shown here is derived from an EMBL/GenBank/DDBJ whole genome shotgun (WGS) entry which is preliminary data.</text>
</comment>
<evidence type="ECO:0000313" key="1">
    <source>
        <dbReference type="EMBL" id="EEP67517.1"/>
    </source>
</evidence>
<sequence>MQKPNGRLRFKMERWRLATKWLIKQSITVLPRCRRVADAPSVVGFAKVSGCLLHCVKAA</sequence>
<accession>C4GLA8</accession>
<dbReference type="HOGENOM" id="CLU_214371_0_0_4"/>
<reference evidence="1" key="1">
    <citation type="submission" date="2009-04" db="EMBL/GenBank/DDBJ databases">
        <authorList>
            <person name="Weinstock G."/>
            <person name="Sodergren E."/>
            <person name="Clifton S."/>
            <person name="Fulton L."/>
            <person name="Fulton B."/>
            <person name="Courtney L."/>
            <person name="Fronick C."/>
            <person name="Harrison M."/>
            <person name="Strong C."/>
            <person name="Farmer C."/>
            <person name="Delahaunty K."/>
            <person name="Markovic C."/>
            <person name="Hall O."/>
            <person name="Minx P."/>
            <person name="Tomlinson C."/>
            <person name="Mitreva M."/>
            <person name="Nelson J."/>
            <person name="Hou S."/>
            <person name="Wollam A."/>
            <person name="Pepin K.H."/>
            <person name="Johnson M."/>
            <person name="Bhonagiri V."/>
            <person name="Nash W.E."/>
            <person name="Warren W."/>
            <person name="Chinwalla A."/>
            <person name="Mardis E.R."/>
            <person name="Wilson R.K."/>
        </authorList>
    </citation>
    <scope>NUCLEOTIDE SEQUENCE [LARGE SCALE GENOMIC DNA]</scope>
    <source>
        <strain evidence="1">ATCC 51147</strain>
    </source>
</reference>
<keyword evidence="2" id="KW-1185">Reference proteome</keyword>
<protein>
    <submittedName>
        <fullName evidence="1">Uncharacterized protein</fullName>
    </submittedName>
</protein>
<dbReference type="STRING" id="629741.GCWU000324_01765"/>
<gene>
    <name evidence="1" type="ORF">GCWU000324_01765</name>
</gene>
<dbReference type="EMBL" id="ACJW02000003">
    <property type="protein sequence ID" value="EEP67517.1"/>
    <property type="molecule type" value="Genomic_DNA"/>
</dbReference>
<proteinExistence type="predicted"/>